<evidence type="ECO:0000313" key="9">
    <source>
        <dbReference type="EMBL" id="QDO97176.1"/>
    </source>
</evidence>
<evidence type="ECO:0000256" key="4">
    <source>
        <dbReference type="ARBA" id="ARBA00022679"/>
    </source>
</evidence>
<dbReference type="PIRSF" id="PIRSF005917">
    <property type="entry name" value="MTase_YraL"/>
    <property type="match status" value="1"/>
</dbReference>
<evidence type="ECO:0000256" key="5">
    <source>
        <dbReference type="ARBA" id="ARBA00022691"/>
    </source>
</evidence>
<keyword evidence="1 6" id="KW-0963">Cytoplasm</keyword>
<evidence type="ECO:0000256" key="6">
    <source>
        <dbReference type="HAMAP-Rule" id="MF_01877"/>
    </source>
</evidence>
<sequence>MTHPIQPPPDKSNRESSDWGVNTAQFTPGLYLVATPIGNAADITLRALALLSHADLVACEDSRVTGPLLKRYGIDTPLFPYHEHNAAKVRPQLIEKLKGGAVLALVSDAGTPLVNDPGYKLVRTCIEEGVAVTALPGASAVLTGLSLSGLPTDRFLYAGFPPPKQAARRKWLAELASIPATLVLLESAQRLADSLADMVAVLGPAREAAVARELTKKFEEVRRGPLSELAAHYAAAGAPKGEITLAIAPPADQPAATAADLDGALKEAMARLPLRQAVDEVAVLLNLGRKTVYAKALEFRTALELKDGKD</sequence>
<dbReference type="EMBL" id="CP041636">
    <property type="protein sequence ID" value="QDO97176.1"/>
    <property type="molecule type" value="Genomic_DNA"/>
</dbReference>
<dbReference type="GO" id="GO:0070677">
    <property type="term" value="F:rRNA (cytosine-2'-O-)-methyltransferase activity"/>
    <property type="evidence" value="ECO:0007669"/>
    <property type="project" value="UniProtKB-UniRule"/>
</dbReference>
<keyword evidence="5 6" id="KW-0949">S-adenosyl-L-methionine</keyword>
<protein>
    <recommendedName>
        <fullName evidence="6">Ribosomal RNA small subunit methyltransferase I</fullName>
        <ecNumber evidence="6">2.1.1.198</ecNumber>
    </recommendedName>
    <alternativeName>
        <fullName evidence="6">16S rRNA 2'-O-ribose C1402 methyltransferase</fullName>
    </alternativeName>
    <alternativeName>
        <fullName evidence="6">rRNA (cytidine-2'-O-)-methyltransferase RsmI</fullName>
    </alternativeName>
</protein>
<evidence type="ECO:0000313" key="10">
    <source>
        <dbReference type="Proteomes" id="UP000317496"/>
    </source>
</evidence>
<dbReference type="Pfam" id="PF00590">
    <property type="entry name" value="TP_methylase"/>
    <property type="match status" value="1"/>
</dbReference>
<dbReference type="InterPro" id="IPR018063">
    <property type="entry name" value="SAM_MeTrfase_RsmI_CS"/>
</dbReference>
<dbReference type="FunFam" id="3.40.1010.10:FF:000007">
    <property type="entry name" value="Ribosomal RNA small subunit methyltransferase I"/>
    <property type="match status" value="1"/>
</dbReference>
<dbReference type="PANTHER" id="PTHR46111">
    <property type="entry name" value="RIBOSOMAL RNA SMALL SUBUNIT METHYLTRANSFERASE I"/>
    <property type="match status" value="1"/>
</dbReference>
<dbReference type="InterPro" id="IPR035996">
    <property type="entry name" value="4pyrrol_Methylase_sf"/>
</dbReference>
<comment type="function">
    <text evidence="6">Catalyzes the 2'-O-methylation of the ribose of cytidine 1402 (C1402) in 16S rRNA.</text>
</comment>
<evidence type="ECO:0000256" key="1">
    <source>
        <dbReference type="ARBA" id="ARBA00022490"/>
    </source>
</evidence>
<dbReference type="Pfam" id="PF23016">
    <property type="entry name" value="RsmI_C"/>
    <property type="match status" value="1"/>
</dbReference>
<dbReference type="GO" id="GO:0005737">
    <property type="term" value="C:cytoplasm"/>
    <property type="evidence" value="ECO:0007669"/>
    <property type="project" value="UniProtKB-SubCell"/>
</dbReference>
<reference evidence="9 10" key="1">
    <citation type="submission" date="2019-07" db="EMBL/GenBank/DDBJ databases">
        <title>Genome sequencing for Ferrovibrio sp. K5.</title>
        <authorList>
            <person name="Park S.-J."/>
        </authorList>
    </citation>
    <scope>NUCLEOTIDE SEQUENCE [LARGE SCALE GENOMIC DNA]</scope>
    <source>
        <strain evidence="9 10">K5</strain>
    </source>
</reference>
<evidence type="ECO:0000256" key="2">
    <source>
        <dbReference type="ARBA" id="ARBA00022552"/>
    </source>
</evidence>
<comment type="subcellular location">
    <subcellularLocation>
        <location evidence="6">Cytoplasm</location>
    </subcellularLocation>
</comment>
<dbReference type="Proteomes" id="UP000317496">
    <property type="component" value="Chromosome"/>
</dbReference>
<feature type="domain" description="Tetrapyrrole methylase" evidence="7">
    <location>
        <begin position="30"/>
        <end position="230"/>
    </location>
</feature>
<feature type="domain" description="RsmI HTH" evidence="8">
    <location>
        <begin position="256"/>
        <end position="298"/>
    </location>
</feature>
<dbReference type="CDD" id="cd11648">
    <property type="entry name" value="RsmI"/>
    <property type="match status" value="1"/>
</dbReference>
<dbReference type="SUPFAM" id="SSF53790">
    <property type="entry name" value="Tetrapyrrole methylase"/>
    <property type="match status" value="1"/>
</dbReference>
<dbReference type="KEGG" id="fer:FNB15_07795"/>
<dbReference type="FunFam" id="3.30.950.10:FF:000002">
    <property type="entry name" value="Ribosomal RNA small subunit methyltransferase I"/>
    <property type="match status" value="1"/>
</dbReference>
<dbReference type="PANTHER" id="PTHR46111:SF1">
    <property type="entry name" value="RIBOSOMAL RNA SMALL SUBUNIT METHYLTRANSFERASE I"/>
    <property type="match status" value="1"/>
</dbReference>
<dbReference type="AlphaFoldDB" id="A0A516H081"/>
<dbReference type="OrthoDB" id="9809084at2"/>
<accession>A0A516H081</accession>
<comment type="catalytic activity">
    <reaction evidence="6">
        <text>cytidine(1402) in 16S rRNA + S-adenosyl-L-methionine = 2'-O-methylcytidine(1402) in 16S rRNA + S-adenosyl-L-homocysteine + H(+)</text>
        <dbReference type="Rhea" id="RHEA:42924"/>
        <dbReference type="Rhea" id="RHEA-COMP:10285"/>
        <dbReference type="Rhea" id="RHEA-COMP:10286"/>
        <dbReference type="ChEBI" id="CHEBI:15378"/>
        <dbReference type="ChEBI" id="CHEBI:57856"/>
        <dbReference type="ChEBI" id="CHEBI:59789"/>
        <dbReference type="ChEBI" id="CHEBI:74495"/>
        <dbReference type="ChEBI" id="CHEBI:82748"/>
        <dbReference type="EC" id="2.1.1.198"/>
    </reaction>
</comment>
<comment type="similarity">
    <text evidence="6">Belongs to the methyltransferase superfamily. RsmI family.</text>
</comment>
<name>A0A516H081_9PROT</name>
<dbReference type="EC" id="2.1.1.198" evidence="6"/>
<dbReference type="InterPro" id="IPR000878">
    <property type="entry name" value="4pyrrol_Mease"/>
</dbReference>
<organism evidence="9 10">
    <name type="scientific">Ferrovibrio terrae</name>
    <dbReference type="NCBI Taxonomy" id="2594003"/>
    <lineage>
        <taxon>Bacteria</taxon>
        <taxon>Pseudomonadati</taxon>
        <taxon>Pseudomonadota</taxon>
        <taxon>Alphaproteobacteria</taxon>
        <taxon>Rhodospirillales</taxon>
        <taxon>Rhodospirillaceae</taxon>
        <taxon>Ferrovibrio</taxon>
    </lineage>
</organism>
<evidence type="ECO:0000256" key="3">
    <source>
        <dbReference type="ARBA" id="ARBA00022603"/>
    </source>
</evidence>
<keyword evidence="10" id="KW-1185">Reference proteome</keyword>
<keyword evidence="4 6" id="KW-0808">Transferase</keyword>
<keyword evidence="3 6" id="KW-0489">Methyltransferase</keyword>
<dbReference type="InterPro" id="IPR008189">
    <property type="entry name" value="rRNA_ssu_MeTfrase_I"/>
</dbReference>
<dbReference type="HAMAP" id="MF_01877">
    <property type="entry name" value="16SrRNA_methyltr_I"/>
    <property type="match status" value="1"/>
</dbReference>
<dbReference type="PROSITE" id="PS01296">
    <property type="entry name" value="RSMI"/>
    <property type="match status" value="1"/>
</dbReference>
<gene>
    <name evidence="6 9" type="primary">rsmI</name>
    <name evidence="9" type="ORF">FNB15_07795</name>
</gene>
<dbReference type="InterPro" id="IPR014776">
    <property type="entry name" value="4pyrrole_Mease_sub2"/>
</dbReference>
<evidence type="ECO:0000259" key="8">
    <source>
        <dbReference type="Pfam" id="PF23016"/>
    </source>
</evidence>
<dbReference type="Gene3D" id="3.40.1010.10">
    <property type="entry name" value="Cobalt-precorrin-4 Transmethylase, Domain 1"/>
    <property type="match status" value="1"/>
</dbReference>
<keyword evidence="2 6" id="KW-0698">rRNA processing</keyword>
<proteinExistence type="inferred from homology"/>
<dbReference type="InterPro" id="IPR053910">
    <property type="entry name" value="RsmI_HTH"/>
</dbReference>
<dbReference type="InterPro" id="IPR014777">
    <property type="entry name" value="4pyrrole_Mease_sub1"/>
</dbReference>
<evidence type="ECO:0000259" key="7">
    <source>
        <dbReference type="Pfam" id="PF00590"/>
    </source>
</evidence>
<dbReference type="NCBIfam" id="TIGR00096">
    <property type="entry name" value="16S rRNA (cytidine(1402)-2'-O)-methyltransferase"/>
    <property type="match status" value="1"/>
</dbReference>
<dbReference type="Gene3D" id="3.30.950.10">
    <property type="entry name" value="Methyltransferase, Cobalt-precorrin-4 Transmethylase, Domain 2"/>
    <property type="match status" value="1"/>
</dbReference>